<comment type="similarity">
    <text evidence="4 8">Belongs to the cyclophilin-type PPIase family.</text>
</comment>
<dbReference type="PANTHER" id="PTHR45625">
    <property type="entry name" value="PEPTIDYL-PROLYL CIS-TRANS ISOMERASE-RELATED"/>
    <property type="match status" value="1"/>
</dbReference>
<dbReference type="PIRSF" id="PIRSF001467">
    <property type="entry name" value="Peptidylpro_ismrse"/>
    <property type="match status" value="1"/>
</dbReference>
<keyword evidence="6 8" id="KW-0697">Rotamase</keyword>
<dbReference type="PANTHER" id="PTHR45625:SF4">
    <property type="entry name" value="PEPTIDYLPROLYL ISOMERASE DOMAIN AND WD REPEAT-CONTAINING PROTEIN 1"/>
    <property type="match status" value="1"/>
</dbReference>
<dbReference type="EMBL" id="PRKW01000005">
    <property type="protein sequence ID" value="PPB48557.1"/>
    <property type="molecule type" value="Genomic_DNA"/>
</dbReference>
<protein>
    <recommendedName>
        <fullName evidence="8">Peptidyl-prolyl cis-trans isomerase</fullName>
        <shortName evidence="8">PPIase</shortName>
        <ecNumber evidence="8">5.2.1.8</ecNumber>
    </recommendedName>
</protein>
<comment type="subcellular location">
    <subcellularLocation>
        <location evidence="3">Cytoplasm</location>
    </subcellularLocation>
</comment>
<dbReference type="AlphaFoldDB" id="A0A2S5IVJ7"/>
<evidence type="ECO:0000256" key="7">
    <source>
        <dbReference type="ARBA" id="ARBA00023235"/>
    </source>
</evidence>
<evidence type="ECO:0000313" key="11">
    <source>
        <dbReference type="Proteomes" id="UP000239297"/>
    </source>
</evidence>
<evidence type="ECO:0000256" key="2">
    <source>
        <dbReference type="ARBA" id="ARBA00002388"/>
    </source>
</evidence>
<dbReference type="Pfam" id="PF00160">
    <property type="entry name" value="Pro_isomerase"/>
    <property type="match status" value="1"/>
</dbReference>
<dbReference type="Gene3D" id="2.40.100.10">
    <property type="entry name" value="Cyclophilin-like"/>
    <property type="match status" value="1"/>
</dbReference>
<dbReference type="InterPro" id="IPR029000">
    <property type="entry name" value="Cyclophilin-like_dom_sf"/>
</dbReference>
<dbReference type="EC" id="5.2.1.8" evidence="8"/>
<dbReference type="InterPro" id="IPR002130">
    <property type="entry name" value="Cyclophilin-type_PPIase_dom"/>
</dbReference>
<comment type="function">
    <text evidence="2 8">PPIases accelerate the folding of proteins. It catalyzes the cis-trans isomerization of proline imidic peptide bonds in oligopeptides.</text>
</comment>
<name>A0A2S5IVJ7_9MICC</name>
<dbReference type="PROSITE" id="PS50072">
    <property type="entry name" value="CSA_PPIASE_2"/>
    <property type="match status" value="1"/>
</dbReference>
<evidence type="ECO:0000256" key="1">
    <source>
        <dbReference type="ARBA" id="ARBA00000971"/>
    </source>
</evidence>
<dbReference type="GO" id="GO:0005737">
    <property type="term" value="C:cytoplasm"/>
    <property type="evidence" value="ECO:0007669"/>
    <property type="project" value="UniProtKB-SubCell"/>
</dbReference>
<dbReference type="RefSeq" id="WP_104121961.1">
    <property type="nucleotide sequence ID" value="NZ_PRKW01000005.1"/>
</dbReference>
<organism evidence="10 11">
    <name type="scientific">Arthrobacter pityocampae</name>
    <dbReference type="NCBI Taxonomy" id="547334"/>
    <lineage>
        <taxon>Bacteria</taxon>
        <taxon>Bacillati</taxon>
        <taxon>Actinomycetota</taxon>
        <taxon>Actinomycetes</taxon>
        <taxon>Micrococcales</taxon>
        <taxon>Micrococcaceae</taxon>
        <taxon>Arthrobacter</taxon>
    </lineage>
</organism>
<comment type="caution">
    <text evidence="10">The sequence shown here is derived from an EMBL/GenBank/DDBJ whole genome shotgun (WGS) entry which is preliminary data.</text>
</comment>
<gene>
    <name evidence="10" type="ORF">C4K88_12520</name>
</gene>
<dbReference type="OrthoDB" id="9807797at2"/>
<feature type="domain" description="PPIase cyclophilin-type" evidence="9">
    <location>
        <begin position="16"/>
        <end position="177"/>
    </location>
</feature>
<keyword evidence="5" id="KW-0963">Cytoplasm</keyword>
<proteinExistence type="inferred from homology"/>
<evidence type="ECO:0000256" key="3">
    <source>
        <dbReference type="ARBA" id="ARBA00004496"/>
    </source>
</evidence>
<evidence type="ECO:0000256" key="8">
    <source>
        <dbReference type="RuleBase" id="RU363019"/>
    </source>
</evidence>
<dbReference type="Proteomes" id="UP000239297">
    <property type="component" value="Unassembled WGS sequence"/>
</dbReference>
<accession>A0A2S5IVJ7</accession>
<dbReference type="InterPro" id="IPR024936">
    <property type="entry name" value="Cyclophilin-type_PPIase"/>
</dbReference>
<comment type="catalytic activity">
    <reaction evidence="1 8">
        <text>[protein]-peptidylproline (omega=180) = [protein]-peptidylproline (omega=0)</text>
        <dbReference type="Rhea" id="RHEA:16237"/>
        <dbReference type="Rhea" id="RHEA-COMP:10747"/>
        <dbReference type="Rhea" id="RHEA-COMP:10748"/>
        <dbReference type="ChEBI" id="CHEBI:83833"/>
        <dbReference type="ChEBI" id="CHEBI:83834"/>
        <dbReference type="EC" id="5.2.1.8"/>
    </reaction>
</comment>
<keyword evidence="7 8" id="KW-0413">Isomerase</keyword>
<keyword evidence="11" id="KW-1185">Reference proteome</keyword>
<evidence type="ECO:0000256" key="4">
    <source>
        <dbReference type="ARBA" id="ARBA00007365"/>
    </source>
</evidence>
<evidence type="ECO:0000256" key="6">
    <source>
        <dbReference type="ARBA" id="ARBA00023110"/>
    </source>
</evidence>
<evidence type="ECO:0000313" key="10">
    <source>
        <dbReference type="EMBL" id="PPB48557.1"/>
    </source>
</evidence>
<dbReference type="InterPro" id="IPR020892">
    <property type="entry name" value="Cyclophilin-type_PPIase_CS"/>
</dbReference>
<dbReference type="FunFam" id="2.40.100.10:FF:000028">
    <property type="entry name" value="Peptidyl-prolyl cis-trans isomerase"/>
    <property type="match status" value="1"/>
</dbReference>
<dbReference type="PROSITE" id="PS00170">
    <property type="entry name" value="CSA_PPIASE_1"/>
    <property type="match status" value="1"/>
</dbReference>
<dbReference type="GO" id="GO:0003755">
    <property type="term" value="F:peptidyl-prolyl cis-trans isomerase activity"/>
    <property type="evidence" value="ECO:0007669"/>
    <property type="project" value="UniProtKB-UniRule"/>
</dbReference>
<dbReference type="GO" id="GO:0006457">
    <property type="term" value="P:protein folding"/>
    <property type="evidence" value="ECO:0007669"/>
    <property type="project" value="InterPro"/>
</dbReference>
<evidence type="ECO:0000259" key="9">
    <source>
        <dbReference type="PROSITE" id="PS50072"/>
    </source>
</evidence>
<dbReference type="InterPro" id="IPR044666">
    <property type="entry name" value="Cyclophilin_A-like"/>
</dbReference>
<sequence length="180" mass="19531">MTAIPTAKATIHTTQGDIEVNLFGNHAPKTVKNFVGLATGEIAWTHPQTGEESNAPLYNGTIFHRIIKDFMIQGGDPLGQGTGGPGYKFDDEINPDLSFKEPYKLAMANAGLQGGRGTNGSQFFITSVPTTWLQGKHTIFGDVTDEKSREVVEKLNAIATDMRDKPLEDVVINSITVEQL</sequence>
<dbReference type="SUPFAM" id="SSF50891">
    <property type="entry name" value="Cyclophilin-like"/>
    <property type="match status" value="1"/>
</dbReference>
<evidence type="ECO:0000256" key="5">
    <source>
        <dbReference type="ARBA" id="ARBA00022490"/>
    </source>
</evidence>
<dbReference type="PRINTS" id="PR00153">
    <property type="entry name" value="CSAPPISMRASE"/>
</dbReference>
<reference evidence="10 11" key="1">
    <citation type="journal article" date="2014" name="Int. J. Syst. Evol. Microbiol.">
        <title>Arthrobacter pityocampae sp. nov., isolated from Thaumetopoea pityocampa (Lep., Thaumetopoeidae).</title>
        <authorList>
            <person name="Ince I.A."/>
            <person name="Demirbag Z."/>
            <person name="Kati H."/>
        </authorList>
    </citation>
    <scope>NUCLEOTIDE SEQUENCE [LARGE SCALE GENOMIC DNA]</scope>
    <source>
        <strain evidence="10 11">Tp2</strain>
    </source>
</reference>